<dbReference type="AlphaFoldDB" id="A0A8B8DHG8"/>
<reference evidence="3" key="1">
    <citation type="submission" date="2025-08" db="UniProtKB">
        <authorList>
            <consortium name="RefSeq"/>
        </authorList>
    </citation>
    <scope>IDENTIFICATION</scope>
    <source>
        <tissue evidence="3">Whole sample</tissue>
    </source>
</reference>
<organism evidence="2 3">
    <name type="scientific">Crassostrea virginica</name>
    <name type="common">Eastern oyster</name>
    <dbReference type="NCBI Taxonomy" id="6565"/>
    <lineage>
        <taxon>Eukaryota</taxon>
        <taxon>Metazoa</taxon>
        <taxon>Spiralia</taxon>
        <taxon>Lophotrochozoa</taxon>
        <taxon>Mollusca</taxon>
        <taxon>Bivalvia</taxon>
        <taxon>Autobranchia</taxon>
        <taxon>Pteriomorphia</taxon>
        <taxon>Ostreida</taxon>
        <taxon>Ostreoidea</taxon>
        <taxon>Ostreidae</taxon>
        <taxon>Crassostrea</taxon>
    </lineage>
</organism>
<dbReference type="GeneID" id="111126223"/>
<gene>
    <name evidence="3" type="primary">LOC111126223</name>
</gene>
<keyword evidence="2" id="KW-1185">Reference proteome</keyword>
<dbReference type="Proteomes" id="UP000694844">
    <property type="component" value="Chromosome 3"/>
</dbReference>
<protein>
    <submittedName>
        <fullName evidence="3">Uncharacterized protein LOC111126223 isoform X1</fullName>
    </submittedName>
</protein>
<evidence type="ECO:0000256" key="1">
    <source>
        <dbReference type="SAM" id="SignalP"/>
    </source>
</evidence>
<dbReference type="OrthoDB" id="6111886at2759"/>
<dbReference type="RefSeq" id="XP_022326411.1">
    <property type="nucleotide sequence ID" value="XM_022470703.1"/>
</dbReference>
<name>A0A8B8DHG8_CRAVI</name>
<sequence>MWLLVILTGLVYCCGLDLKEHETGRFVYKLNNGDLRYCTTCKTGWNNIENERTQQEECIKKNFRVPMPDNSTNIPICQEHITGAVIPGCGPLPRTGGLSWKTLSGRPVLKNSTVYEEYFPRCPPGSTLNHNSSVRCGENLKWNVNPEELQCKTNECDHWYCSEEVKIGACSLAVIIVVALLWIVLYNCRTFLTKNPPTEPSRDEVSPMLDSPSPTGSSIIITPPVVKKPMEHDLPIGENVITPSVSLGTLPSIKSFDEISTMPYKHFDTCINQIKRRPMKNTDLSRDNIRVFPILHVTNEGLLDFVVQKGKQVFIATKETLRESECLQISRKGGSYMGHQVHPFMHCIDKVEPQDSGLYHWRTSSTPKTEHDHLFYLTVEGERSCSRDRGQPDGGYSPTSNGQVTTCSVTCGEVLSDHIEYHSSASFPCMDPSSLCLYQSAGYLSCMQWLQRAHPDHCPAQLNLDDSCEEHCSFCFQMHHTRPKDIYTT</sequence>
<accession>A0A8B8DHG8</accession>
<keyword evidence="1" id="KW-0732">Signal</keyword>
<evidence type="ECO:0000313" key="2">
    <source>
        <dbReference type="Proteomes" id="UP000694844"/>
    </source>
</evidence>
<feature type="chain" id="PRO_5034027584" evidence="1">
    <location>
        <begin position="16"/>
        <end position="489"/>
    </location>
</feature>
<evidence type="ECO:0000313" key="3">
    <source>
        <dbReference type="RefSeq" id="XP_022326411.1"/>
    </source>
</evidence>
<feature type="signal peptide" evidence="1">
    <location>
        <begin position="1"/>
        <end position="15"/>
    </location>
</feature>
<proteinExistence type="predicted"/>
<dbReference type="KEGG" id="cvn:111126223"/>